<feature type="transmembrane region" description="Helical" evidence="1">
    <location>
        <begin position="221"/>
        <end position="243"/>
    </location>
</feature>
<evidence type="ECO:0008006" key="4">
    <source>
        <dbReference type="Google" id="ProtNLM"/>
    </source>
</evidence>
<dbReference type="RefSeq" id="WP_012176524.1">
    <property type="nucleotide sequence ID" value="NC_009943.1"/>
</dbReference>
<accession>A8ZZP2</accession>
<organism evidence="2 3">
    <name type="scientific">Desulfosudis oleivorans (strain DSM 6200 / JCM 39069 / Hxd3)</name>
    <name type="common">Desulfococcus oleovorans</name>
    <dbReference type="NCBI Taxonomy" id="96561"/>
    <lineage>
        <taxon>Bacteria</taxon>
        <taxon>Pseudomonadati</taxon>
        <taxon>Thermodesulfobacteriota</taxon>
        <taxon>Desulfobacteria</taxon>
        <taxon>Desulfobacterales</taxon>
        <taxon>Desulfosudaceae</taxon>
        <taxon>Desulfosudis</taxon>
    </lineage>
</organism>
<keyword evidence="1" id="KW-1133">Transmembrane helix</keyword>
<keyword evidence="3" id="KW-1185">Reference proteome</keyword>
<keyword evidence="1" id="KW-0472">Membrane</keyword>
<feature type="transmembrane region" description="Helical" evidence="1">
    <location>
        <begin position="9"/>
        <end position="29"/>
    </location>
</feature>
<feature type="transmembrane region" description="Helical" evidence="1">
    <location>
        <begin position="326"/>
        <end position="345"/>
    </location>
</feature>
<feature type="transmembrane region" description="Helical" evidence="1">
    <location>
        <begin position="357"/>
        <end position="376"/>
    </location>
</feature>
<dbReference type="EMBL" id="CP000859">
    <property type="protein sequence ID" value="ABW68914.1"/>
    <property type="molecule type" value="Genomic_DNA"/>
</dbReference>
<feature type="transmembrane region" description="Helical" evidence="1">
    <location>
        <begin position="152"/>
        <end position="181"/>
    </location>
</feature>
<reference evidence="2 3" key="1">
    <citation type="submission" date="2007-10" db="EMBL/GenBank/DDBJ databases">
        <title>Complete sequence of Desulfococcus oleovorans Hxd3.</title>
        <authorList>
            <consortium name="US DOE Joint Genome Institute"/>
            <person name="Copeland A."/>
            <person name="Lucas S."/>
            <person name="Lapidus A."/>
            <person name="Barry K."/>
            <person name="Glavina del Rio T."/>
            <person name="Dalin E."/>
            <person name="Tice H."/>
            <person name="Pitluck S."/>
            <person name="Kiss H."/>
            <person name="Brettin T."/>
            <person name="Bruce D."/>
            <person name="Detter J.C."/>
            <person name="Han C."/>
            <person name="Schmutz J."/>
            <person name="Larimer F."/>
            <person name="Land M."/>
            <person name="Hauser L."/>
            <person name="Kyrpides N."/>
            <person name="Kim E."/>
            <person name="Wawrik B."/>
            <person name="Richardson P."/>
        </authorList>
    </citation>
    <scope>NUCLEOTIDE SEQUENCE [LARGE SCALE GENOMIC DNA]</scope>
    <source>
        <strain evidence="3">DSM 6200 / JCM 39069 / Hxd3</strain>
    </source>
</reference>
<gene>
    <name evidence="2" type="ordered locus">Dole_3111</name>
</gene>
<dbReference type="Proteomes" id="UP000008561">
    <property type="component" value="Chromosome"/>
</dbReference>
<proteinExistence type="predicted"/>
<evidence type="ECO:0000313" key="2">
    <source>
        <dbReference type="EMBL" id="ABW68914.1"/>
    </source>
</evidence>
<dbReference type="OrthoDB" id="5492047at2"/>
<dbReference type="STRING" id="96561.Dole_3111"/>
<feature type="transmembrane region" description="Helical" evidence="1">
    <location>
        <begin position="113"/>
        <end position="131"/>
    </location>
</feature>
<feature type="transmembrane region" description="Helical" evidence="1">
    <location>
        <begin position="382"/>
        <end position="405"/>
    </location>
</feature>
<feature type="transmembrane region" description="Helical" evidence="1">
    <location>
        <begin position="282"/>
        <end position="299"/>
    </location>
</feature>
<feature type="transmembrane region" description="Helical" evidence="1">
    <location>
        <begin position="187"/>
        <end position="212"/>
    </location>
</feature>
<dbReference type="KEGG" id="dol:Dole_3111"/>
<keyword evidence="1" id="KW-0812">Transmembrane</keyword>
<dbReference type="AlphaFoldDB" id="A8ZZP2"/>
<sequence length="409" mass="45860">MNATTRIKAYLPALAVGLLFFAIHFLLIFHHVYVDASQKGARISPGRHLEFPRPWHNWLDLNRWDAGHYENIIVNGYRNAAQPHTPRPTIQWYPGYPLLAKSLCAITGAKPTLVFSGLSVVFTLAFWLVLWSPGMTAHFGRKTILLVSLLILCWPGSFIWFAGMTEPLVALLLVLILYLWVTRRPAWIFPVLGLATFTKQPFVPAALVIILLDRLANGRKILASLSLLLISVSGFIAFGAYTFFCFGDFFASSTMASKAFGILVNPFSLVDLANYARHIDTLNGAVAAATVLFLLAWGLKLAAPKQTGPFLKALFFRNPAPVSTELFLWSVALAYTAFVVLGSAYNQTLPFMSMLRYQSVNVCLFFLLAILLRPVVGWKLMLMVVPLAWIGIYWQNVLTVNYWLWKWVA</sequence>
<name>A8ZZP2_DESOH</name>
<dbReference type="HOGENOM" id="CLU_672184_0_0_7"/>
<protein>
    <recommendedName>
        <fullName evidence="4">DUF2029 domain-containing protein</fullName>
    </recommendedName>
</protein>
<evidence type="ECO:0000313" key="3">
    <source>
        <dbReference type="Proteomes" id="UP000008561"/>
    </source>
</evidence>
<evidence type="ECO:0000256" key="1">
    <source>
        <dbReference type="SAM" id="Phobius"/>
    </source>
</evidence>